<reference evidence="3 4" key="1">
    <citation type="submission" date="2024-02" db="EMBL/GenBank/DDBJ databases">
        <title>A novel Wenzhouxiangellaceae bacterium, isolated from coastal sediments.</title>
        <authorList>
            <person name="Du Z.-J."/>
            <person name="Ye Y.-Q."/>
            <person name="Zhang X.-Y."/>
        </authorList>
    </citation>
    <scope>NUCLEOTIDE SEQUENCE [LARGE SCALE GENOMIC DNA]</scope>
    <source>
        <strain evidence="3 4">CH-27</strain>
    </source>
</reference>
<proteinExistence type="predicted"/>
<dbReference type="InterPro" id="IPR002364">
    <property type="entry name" value="Quin_OxRdtase/zeta-crystal_CS"/>
</dbReference>
<evidence type="ECO:0000313" key="3">
    <source>
        <dbReference type="EMBL" id="MEJ8566403.1"/>
    </source>
</evidence>
<dbReference type="PANTHER" id="PTHR44013">
    <property type="entry name" value="ZINC-TYPE ALCOHOL DEHYDROGENASE-LIKE PROTEIN C16A3.02C"/>
    <property type="match status" value="1"/>
</dbReference>
<feature type="domain" description="Enoyl reductase (ER)" evidence="2">
    <location>
        <begin position="54"/>
        <end position="366"/>
    </location>
</feature>
<dbReference type="InterPro" id="IPR013154">
    <property type="entry name" value="ADH-like_N"/>
</dbReference>
<dbReference type="Gene3D" id="3.90.180.10">
    <property type="entry name" value="Medium-chain alcohol dehydrogenases, catalytic domain"/>
    <property type="match status" value="1"/>
</dbReference>
<organism evidence="3 4">
    <name type="scientific">Elongatibacter sediminis</name>
    <dbReference type="NCBI Taxonomy" id="3119006"/>
    <lineage>
        <taxon>Bacteria</taxon>
        <taxon>Pseudomonadati</taxon>
        <taxon>Pseudomonadota</taxon>
        <taxon>Gammaproteobacteria</taxon>
        <taxon>Chromatiales</taxon>
        <taxon>Wenzhouxiangellaceae</taxon>
        <taxon>Elongatibacter</taxon>
    </lineage>
</organism>
<name>A0AAW9RE91_9GAMM</name>
<evidence type="ECO:0000256" key="1">
    <source>
        <dbReference type="SAM" id="Phobius"/>
    </source>
</evidence>
<dbReference type="InterPro" id="IPR011032">
    <property type="entry name" value="GroES-like_sf"/>
</dbReference>
<evidence type="ECO:0000259" key="2">
    <source>
        <dbReference type="SMART" id="SM00829"/>
    </source>
</evidence>
<dbReference type="Pfam" id="PF08240">
    <property type="entry name" value="ADH_N"/>
    <property type="match status" value="1"/>
</dbReference>
<accession>A0AAW9RE91</accession>
<dbReference type="GO" id="GO:0016491">
    <property type="term" value="F:oxidoreductase activity"/>
    <property type="evidence" value="ECO:0007669"/>
    <property type="project" value="InterPro"/>
</dbReference>
<keyword evidence="1" id="KW-0812">Transmembrane</keyword>
<comment type="caution">
    <text evidence="3">The sequence shown here is derived from an EMBL/GenBank/DDBJ whole genome shotgun (WGS) entry which is preliminary data.</text>
</comment>
<protein>
    <submittedName>
        <fullName evidence="3">NAD(P)-dependent alcohol dehydrogenase</fullName>
    </submittedName>
</protein>
<dbReference type="SMART" id="SM00829">
    <property type="entry name" value="PKS_ER"/>
    <property type="match status" value="1"/>
</dbReference>
<dbReference type="EMBL" id="JAZHOG010000001">
    <property type="protein sequence ID" value="MEJ8566403.1"/>
    <property type="molecule type" value="Genomic_DNA"/>
</dbReference>
<dbReference type="InterPro" id="IPR036291">
    <property type="entry name" value="NAD(P)-bd_dom_sf"/>
</dbReference>
<dbReference type="PROSITE" id="PS01162">
    <property type="entry name" value="QOR_ZETA_CRYSTAL"/>
    <property type="match status" value="1"/>
</dbReference>
<dbReference type="CDD" id="cd08267">
    <property type="entry name" value="MDR1"/>
    <property type="match status" value="1"/>
</dbReference>
<keyword evidence="1" id="KW-1133">Transmembrane helix</keyword>
<dbReference type="Proteomes" id="UP001359886">
    <property type="component" value="Unassembled WGS sequence"/>
</dbReference>
<dbReference type="InterPro" id="IPR052733">
    <property type="entry name" value="Chloroplast_QOR"/>
</dbReference>
<sequence>MKLRYKLSLGFLGAIVIGIVILAAYISHDADCTNVAMAQNDSRTMRAVRYTCYGGPEVLQHAVIAKPEPADGEVLVRVRAAAVNPLDWHYLRGKPYIMRPLGAGIGAPADPKLGVDFAGVVEAVGAGVTRFKPGDSVFGGRSGAFGEYLVIPEDRAIAKMPTNVSFAEAAAAPIAAVTALQAVRDHGEVVPGDRVLINGASGGVGSFAVQIARAFGAEVTGVCSTRNVERVLGLGANHVIDYRHADYTRGDEPYDVIIDMVGNHSISANRGVLEDDGRLILVGSAGDGDWIGPLTQPVAALIQQPFVPQEVRSMLASLNAADLETLADLMRSGAVRPSIDRHYPLDRVAEAIAYSETGRAQGKIIIDID</sequence>
<dbReference type="Pfam" id="PF13602">
    <property type="entry name" value="ADH_zinc_N_2"/>
    <property type="match status" value="1"/>
</dbReference>
<dbReference type="Gene3D" id="3.40.50.720">
    <property type="entry name" value="NAD(P)-binding Rossmann-like Domain"/>
    <property type="match status" value="1"/>
</dbReference>
<dbReference type="PANTHER" id="PTHR44013:SF1">
    <property type="entry name" value="ZINC-TYPE ALCOHOL DEHYDROGENASE-LIKE PROTEIN C16A3.02C"/>
    <property type="match status" value="1"/>
</dbReference>
<dbReference type="SUPFAM" id="SSF50129">
    <property type="entry name" value="GroES-like"/>
    <property type="match status" value="1"/>
</dbReference>
<dbReference type="InterPro" id="IPR020843">
    <property type="entry name" value="ER"/>
</dbReference>
<feature type="transmembrane region" description="Helical" evidence="1">
    <location>
        <begin position="7"/>
        <end position="26"/>
    </location>
</feature>
<dbReference type="GO" id="GO:0008270">
    <property type="term" value="F:zinc ion binding"/>
    <property type="evidence" value="ECO:0007669"/>
    <property type="project" value="InterPro"/>
</dbReference>
<dbReference type="SUPFAM" id="SSF51735">
    <property type="entry name" value="NAD(P)-binding Rossmann-fold domains"/>
    <property type="match status" value="1"/>
</dbReference>
<dbReference type="RefSeq" id="WP_354693723.1">
    <property type="nucleotide sequence ID" value="NZ_JAZHOG010000001.1"/>
</dbReference>
<keyword evidence="1" id="KW-0472">Membrane</keyword>
<evidence type="ECO:0000313" key="4">
    <source>
        <dbReference type="Proteomes" id="UP001359886"/>
    </source>
</evidence>
<gene>
    <name evidence="3" type="ORF">V3330_02090</name>
</gene>
<keyword evidence="4" id="KW-1185">Reference proteome</keyword>
<dbReference type="AlphaFoldDB" id="A0AAW9RE91"/>